<dbReference type="PANTHER" id="PTHR48059">
    <property type="entry name" value="POLYGALACTURONASE INHIBITOR 1"/>
    <property type="match status" value="1"/>
</dbReference>
<evidence type="ECO:0000313" key="4">
    <source>
        <dbReference type="EMBL" id="KAH9834142.1"/>
    </source>
</evidence>
<organism evidence="4 5">
    <name type="scientific">Rhodofomes roseus</name>
    <dbReference type="NCBI Taxonomy" id="34475"/>
    <lineage>
        <taxon>Eukaryota</taxon>
        <taxon>Fungi</taxon>
        <taxon>Dikarya</taxon>
        <taxon>Basidiomycota</taxon>
        <taxon>Agaricomycotina</taxon>
        <taxon>Agaricomycetes</taxon>
        <taxon>Polyporales</taxon>
        <taxon>Rhodofomes</taxon>
    </lineage>
</organism>
<dbReference type="GeneID" id="72006805"/>
<dbReference type="Gene3D" id="3.80.10.10">
    <property type="entry name" value="Ribonuclease Inhibitor"/>
    <property type="match status" value="1"/>
</dbReference>
<dbReference type="EMBL" id="JADCUA010000016">
    <property type="protein sequence ID" value="KAH9834142.1"/>
    <property type="molecule type" value="Genomic_DNA"/>
</dbReference>
<keyword evidence="3" id="KW-1133">Transmembrane helix</keyword>
<dbReference type="RefSeq" id="XP_047776798.1">
    <property type="nucleotide sequence ID" value="XM_047926073.1"/>
</dbReference>
<dbReference type="SUPFAM" id="SSF52058">
    <property type="entry name" value="L domain-like"/>
    <property type="match status" value="1"/>
</dbReference>
<dbReference type="Proteomes" id="UP000814176">
    <property type="component" value="Unassembled WGS sequence"/>
</dbReference>
<reference evidence="4 5" key="1">
    <citation type="journal article" date="2021" name="Environ. Microbiol.">
        <title>Gene family expansions and transcriptome signatures uncover fungal adaptations to wood decay.</title>
        <authorList>
            <person name="Hage H."/>
            <person name="Miyauchi S."/>
            <person name="Viragh M."/>
            <person name="Drula E."/>
            <person name="Min B."/>
            <person name="Chaduli D."/>
            <person name="Navarro D."/>
            <person name="Favel A."/>
            <person name="Norest M."/>
            <person name="Lesage-Meessen L."/>
            <person name="Balint B."/>
            <person name="Merenyi Z."/>
            <person name="de Eugenio L."/>
            <person name="Morin E."/>
            <person name="Martinez A.T."/>
            <person name="Baldrian P."/>
            <person name="Stursova M."/>
            <person name="Martinez M.J."/>
            <person name="Novotny C."/>
            <person name="Magnuson J.K."/>
            <person name="Spatafora J.W."/>
            <person name="Maurice S."/>
            <person name="Pangilinan J."/>
            <person name="Andreopoulos W."/>
            <person name="LaButti K."/>
            <person name="Hundley H."/>
            <person name="Na H."/>
            <person name="Kuo A."/>
            <person name="Barry K."/>
            <person name="Lipzen A."/>
            <person name="Henrissat B."/>
            <person name="Riley R."/>
            <person name="Ahrendt S."/>
            <person name="Nagy L.G."/>
            <person name="Grigoriev I.V."/>
            <person name="Martin F."/>
            <person name="Rosso M.N."/>
        </authorList>
    </citation>
    <scope>NUCLEOTIDE SEQUENCE [LARGE SCALE GENOMIC DNA]</scope>
    <source>
        <strain evidence="4 5">CIRM-BRFM 1785</strain>
    </source>
</reference>
<sequence length="484" mass="52136">MLFSEQPQTQDHTSNYQSVERPMSELNPPPHSQSRRQSSWTILDFGPDETTNREAAVIARPAKSGLLHRFAQFCFDLRTLGRRQEREPDVLPTQRPKLEPWPPLHVEKRTAPCCEHCAKRRKRRWRDRIVLVALIILLLYLLGNTIALDVMNYSTGGTSESTSSSASLSANQELCLAEFEINAPANASLYPCSTCLATLQSVSFDFLQTHAGDATQIQNAIQFCALRSVFVEADGDGQSSLGNGGWMQNTDVCGWSGVECDGDGRVSSLELSTPGIPTIIPDQLGALTTLQTLQVIGDNEHPAGSLPASFTNMTSLTTVEFQATGLTSLPDSLFDSLRSVTSLTLEKNAQMSSTLPSSVSKLSIQDLVVTNQALTNPLTTLFNSSTIQSSLKLLDFSTTNMTGSIPSSLSSLTALVELHLDHNDLTNPLPTSFPSTLQILNLANNTGLSGSVDGSFCALGALQQCDVTGTGLKAASSCGVCQFS</sequence>
<name>A0ABQ8KA52_9APHY</name>
<feature type="compositionally biased region" description="Polar residues" evidence="2">
    <location>
        <begin position="1"/>
        <end position="18"/>
    </location>
</feature>
<keyword evidence="3" id="KW-0812">Transmembrane</keyword>
<evidence type="ECO:0000256" key="3">
    <source>
        <dbReference type="SAM" id="Phobius"/>
    </source>
</evidence>
<evidence type="ECO:0000313" key="5">
    <source>
        <dbReference type="Proteomes" id="UP000814176"/>
    </source>
</evidence>
<gene>
    <name evidence="4" type="ORF">C8Q71DRAFT_813251</name>
</gene>
<comment type="caution">
    <text evidence="4">The sequence shown here is derived from an EMBL/GenBank/DDBJ whole genome shotgun (WGS) entry which is preliminary data.</text>
</comment>
<comment type="subcellular location">
    <subcellularLocation>
        <location evidence="1">Cell envelope</location>
    </subcellularLocation>
</comment>
<evidence type="ECO:0000256" key="1">
    <source>
        <dbReference type="ARBA" id="ARBA00004196"/>
    </source>
</evidence>
<feature type="region of interest" description="Disordered" evidence="2">
    <location>
        <begin position="1"/>
        <end position="37"/>
    </location>
</feature>
<proteinExistence type="predicted"/>
<accession>A0ABQ8KA52</accession>
<keyword evidence="5" id="KW-1185">Reference proteome</keyword>
<protein>
    <submittedName>
        <fullName evidence="4">RNI-like protein</fullName>
    </submittedName>
</protein>
<evidence type="ECO:0000256" key="2">
    <source>
        <dbReference type="SAM" id="MobiDB-lite"/>
    </source>
</evidence>
<dbReference type="InterPro" id="IPR051848">
    <property type="entry name" value="PGIP"/>
</dbReference>
<keyword evidence="3" id="KW-0472">Membrane</keyword>
<dbReference type="InterPro" id="IPR032675">
    <property type="entry name" value="LRR_dom_sf"/>
</dbReference>
<dbReference type="PANTHER" id="PTHR48059:SF30">
    <property type="entry name" value="OS06G0587000 PROTEIN"/>
    <property type="match status" value="1"/>
</dbReference>
<feature type="transmembrane region" description="Helical" evidence="3">
    <location>
        <begin position="129"/>
        <end position="148"/>
    </location>
</feature>